<proteinExistence type="predicted"/>
<dbReference type="AlphaFoldDB" id="X1IRF7"/>
<dbReference type="EMBL" id="BARU01026946">
    <property type="protein sequence ID" value="GAH68689.1"/>
    <property type="molecule type" value="Genomic_DNA"/>
</dbReference>
<feature type="domain" description="Polysaccharide pyruvyl transferase" evidence="1">
    <location>
        <begin position="24"/>
        <end position="124"/>
    </location>
</feature>
<dbReference type="Gene3D" id="3.40.50.2000">
    <property type="entry name" value="Glycogen Phosphorylase B"/>
    <property type="match status" value="1"/>
</dbReference>
<feature type="non-terminal residue" evidence="2">
    <location>
        <position position="1"/>
    </location>
</feature>
<evidence type="ECO:0000313" key="2">
    <source>
        <dbReference type="EMBL" id="GAH68689.1"/>
    </source>
</evidence>
<gene>
    <name evidence="2" type="ORF">S03H2_43230</name>
</gene>
<dbReference type="PANTHER" id="PTHR36836">
    <property type="entry name" value="COLANIC ACID BIOSYNTHESIS PROTEIN WCAK"/>
    <property type="match status" value="1"/>
</dbReference>
<name>X1IRF7_9ZZZZ</name>
<protein>
    <recommendedName>
        <fullName evidence="1">Polysaccharide pyruvyl transferase domain-containing protein</fullName>
    </recommendedName>
</protein>
<dbReference type="SUPFAM" id="SSF53756">
    <property type="entry name" value="UDP-Glycosyltransferase/glycogen phosphorylase"/>
    <property type="match status" value="1"/>
</dbReference>
<accession>X1IRF7</accession>
<evidence type="ECO:0000259" key="1">
    <source>
        <dbReference type="Pfam" id="PF04230"/>
    </source>
</evidence>
<dbReference type="InterPro" id="IPR007345">
    <property type="entry name" value="Polysacch_pyruvyl_Trfase"/>
</dbReference>
<comment type="caution">
    <text evidence="2">The sequence shown here is derived from an EMBL/GenBank/DDBJ whole genome shotgun (WGS) entry which is preliminary data.</text>
</comment>
<organism evidence="2">
    <name type="scientific">marine sediment metagenome</name>
    <dbReference type="NCBI Taxonomy" id="412755"/>
    <lineage>
        <taxon>unclassified sequences</taxon>
        <taxon>metagenomes</taxon>
        <taxon>ecological metagenomes</taxon>
    </lineage>
</organism>
<dbReference type="Pfam" id="PF04230">
    <property type="entry name" value="PS_pyruv_trans"/>
    <property type="match status" value="1"/>
</dbReference>
<sequence>QERAADILARHGVPADGRCLGICVRPWPTAAQFSSTVAALADGLSEDLAAHVVLVPFHPQTDVPLCQQIAAQMRRPAAVLPGPLSPRDALGVIAQLDLLVGMRLHSLIFAAVAGVPLLGISYDPKVDAFLDSLGLQPAASAEALDTAALRAAAQEAIAPPEGERQRVRERLERAKQAAQRSISTALRLLD</sequence>
<dbReference type="PANTHER" id="PTHR36836:SF1">
    <property type="entry name" value="COLANIC ACID BIOSYNTHESIS PROTEIN WCAK"/>
    <property type="match status" value="1"/>
</dbReference>
<reference evidence="2" key="1">
    <citation type="journal article" date="2014" name="Front. Microbiol.">
        <title>High frequency of phylogenetically diverse reductive dehalogenase-homologous genes in deep subseafloor sedimentary metagenomes.</title>
        <authorList>
            <person name="Kawai M."/>
            <person name="Futagami T."/>
            <person name="Toyoda A."/>
            <person name="Takaki Y."/>
            <person name="Nishi S."/>
            <person name="Hori S."/>
            <person name="Arai W."/>
            <person name="Tsubouchi T."/>
            <person name="Morono Y."/>
            <person name="Uchiyama I."/>
            <person name="Ito T."/>
            <person name="Fujiyama A."/>
            <person name="Inagaki F."/>
            <person name="Takami H."/>
        </authorList>
    </citation>
    <scope>NUCLEOTIDE SEQUENCE</scope>
    <source>
        <strain evidence="2">Expedition CK06-06</strain>
    </source>
</reference>